<protein>
    <submittedName>
        <fullName evidence="1">Uncharacterized protein</fullName>
    </submittedName>
</protein>
<dbReference type="AlphaFoldDB" id="A0A7K2ILT1"/>
<dbReference type="Pfam" id="PF18977">
    <property type="entry name" value="DUF5713"/>
    <property type="match status" value="1"/>
</dbReference>
<reference evidence="1 2" key="1">
    <citation type="journal article" date="2019" name="Nat. Commun.">
        <title>The antimicrobial potential of Streptomyces from insect microbiomes.</title>
        <authorList>
            <person name="Chevrette M.G."/>
            <person name="Carlson C.M."/>
            <person name="Ortega H.E."/>
            <person name="Thomas C."/>
            <person name="Ananiev G.E."/>
            <person name="Barns K.J."/>
            <person name="Book A.J."/>
            <person name="Cagnazzo J."/>
            <person name="Carlos C."/>
            <person name="Flanigan W."/>
            <person name="Grubbs K.J."/>
            <person name="Horn H.A."/>
            <person name="Hoffmann F.M."/>
            <person name="Klassen J.L."/>
            <person name="Knack J.J."/>
            <person name="Lewin G.R."/>
            <person name="McDonald B.R."/>
            <person name="Muller L."/>
            <person name="Melo W.G.P."/>
            <person name="Pinto-Tomas A.A."/>
            <person name="Schmitz A."/>
            <person name="Wendt-Pienkowski E."/>
            <person name="Wildman S."/>
            <person name="Zhao M."/>
            <person name="Zhang F."/>
            <person name="Bugni T.S."/>
            <person name="Andes D.R."/>
            <person name="Pupo M.T."/>
            <person name="Currie C.R."/>
        </authorList>
    </citation>
    <scope>NUCLEOTIDE SEQUENCE [LARGE SCALE GENOMIC DNA]</scope>
    <source>
        <strain evidence="1 2">SID5840</strain>
    </source>
</reference>
<evidence type="ECO:0000313" key="2">
    <source>
        <dbReference type="Proteomes" id="UP000467124"/>
    </source>
</evidence>
<proteinExistence type="predicted"/>
<evidence type="ECO:0000313" key="1">
    <source>
        <dbReference type="EMBL" id="MYR30932.1"/>
    </source>
</evidence>
<organism evidence="1 2">
    <name type="scientific">Nocardiopsis alba</name>
    <dbReference type="NCBI Taxonomy" id="53437"/>
    <lineage>
        <taxon>Bacteria</taxon>
        <taxon>Bacillati</taxon>
        <taxon>Actinomycetota</taxon>
        <taxon>Actinomycetes</taxon>
        <taxon>Streptosporangiales</taxon>
        <taxon>Nocardiopsidaceae</taxon>
        <taxon>Nocardiopsis</taxon>
    </lineage>
</organism>
<dbReference type="InterPro" id="IPR043767">
    <property type="entry name" value="DUF5713"/>
</dbReference>
<name>A0A7K2ILT1_9ACTN</name>
<sequence length="116" mass="12883">MNSDTTAPTGPDPDSLLVGMYRDPYFPDHLVDRGKAILLRLSARIEAERPADLDALYVLTHAATEEFNDLEEEFGAAGSEIETVARDEIGESFRRVATAHGFHDADPEELIAPREW</sequence>
<dbReference type="EMBL" id="WWHY01000001">
    <property type="protein sequence ID" value="MYR30932.1"/>
    <property type="molecule type" value="Genomic_DNA"/>
</dbReference>
<gene>
    <name evidence="1" type="ORF">GTW20_01270</name>
</gene>
<comment type="caution">
    <text evidence="1">The sequence shown here is derived from an EMBL/GenBank/DDBJ whole genome shotgun (WGS) entry which is preliminary data.</text>
</comment>
<dbReference type="RefSeq" id="WP_017535688.1">
    <property type="nucleotide sequence ID" value="NZ_BAZE01000006.1"/>
</dbReference>
<dbReference type="Proteomes" id="UP000467124">
    <property type="component" value="Unassembled WGS sequence"/>
</dbReference>
<dbReference type="GeneID" id="91391951"/>
<accession>A0A7K2ILT1</accession>